<protein>
    <submittedName>
        <fullName evidence="1">Uncharacterized protein</fullName>
    </submittedName>
</protein>
<proteinExistence type="predicted"/>
<dbReference type="Proteomes" id="UP000324517">
    <property type="component" value="Unassembled WGS sequence"/>
</dbReference>
<accession>A0A5D4TEI3</accession>
<evidence type="ECO:0000313" key="2">
    <source>
        <dbReference type="Proteomes" id="UP000324517"/>
    </source>
</evidence>
<organism evidence="1 2">
    <name type="scientific">Sutcliffiella horikoshii</name>
    <dbReference type="NCBI Taxonomy" id="79883"/>
    <lineage>
        <taxon>Bacteria</taxon>
        <taxon>Bacillati</taxon>
        <taxon>Bacillota</taxon>
        <taxon>Bacilli</taxon>
        <taxon>Bacillales</taxon>
        <taxon>Bacillaceae</taxon>
        <taxon>Sutcliffiella</taxon>
    </lineage>
</organism>
<comment type="caution">
    <text evidence="1">The sequence shown here is derived from an EMBL/GenBank/DDBJ whole genome shotgun (WGS) entry which is preliminary data.</text>
</comment>
<sequence>MRNERKLPMKSMFGLEIQCADDKPQYFQNLLLQLKQIASIFDSDDSLLITDSAMEAKVVKNMLMDRCILEETYTLSLIENPVATRLFTDYGFISEKNNHYLYQDMISIFRIESGKQVDIDMFLIQMEESIIAIEEQYKKSYIIDKENKEFMMKVARTYDIEVSIFDLDK</sequence>
<dbReference type="EMBL" id="VTET01000001">
    <property type="protein sequence ID" value="TYS74210.1"/>
    <property type="molecule type" value="Genomic_DNA"/>
</dbReference>
<reference evidence="1 2" key="1">
    <citation type="submission" date="2019-08" db="EMBL/GenBank/DDBJ databases">
        <title>Bacillus genomes from the desert of Cuatro Cienegas, Coahuila.</title>
        <authorList>
            <person name="Olmedo-Alvarez G."/>
        </authorList>
    </citation>
    <scope>NUCLEOTIDE SEQUENCE [LARGE SCALE GENOMIC DNA]</scope>
    <source>
        <strain evidence="1 2">CH98b_3T</strain>
    </source>
</reference>
<name>A0A5D4TEI3_9BACI</name>
<dbReference type="AlphaFoldDB" id="A0A5D4TEI3"/>
<evidence type="ECO:0000313" key="1">
    <source>
        <dbReference type="EMBL" id="TYS74210.1"/>
    </source>
</evidence>
<gene>
    <name evidence="1" type="ORF">FZC75_00420</name>
</gene>